<dbReference type="OrthoDB" id="5841082at2759"/>
<keyword evidence="5" id="KW-1185">Reference proteome</keyword>
<comment type="caution">
    <text evidence="4">The sequence shown here is derived from an EMBL/GenBank/DDBJ whole genome shotgun (WGS) entry which is preliminary data.</text>
</comment>
<protein>
    <recommendedName>
        <fullName evidence="3">C-type lectin domain-containing protein</fullName>
    </recommendedName>
</protein>
<dbReference type="Gene3D" id="3.10.100.10">
    <property type="entry name" value="Mannose-Binding Protein A, subunit A"/>
    <property type="match status" value="1"/>
</dbReference>
<dbReference type="PROSITE" id="PS50041">
    <property type="entry name" value="C_TYPE_LECTIN_2"/>
    <property type="match status" value="1"/>
</dbReference>
<feature type="signal peptide" evidence="2">
    <location>
        <begin position="1"/>
        <end position="28"/>
    </location>
</feature>
<evidence type="ECO:0000313" key="4">
    <source>
        <dbReference type="EMBL" id="EYC38181.1"/>
    </source>
</evidence>
<name>A0A016WEZ8_9BILA</name>
<dbReference type="EMBL" id="JARK01000336">
    <property type="protein sequence ID" value="EYC38181.1"/>
    <property type="molecule type" value="Genomic_DNA"/>
</dbReference>
<dbReference type="SUPFAM" id="SSF56436">
    <property type="entry name" value="C-type lectin-like"/>
    <property type="match status" value="1"/>
</dbReference>
<dbReference type="InterPro" id="IPR050976">
    <property type="entry name" value="Snaclec"/>
</dbReference>
<dbReference type="STRING" id="53326.A0A016WEZ8"/>
<evidence type="ECO:0000256" key="2">
    <source>
        <dbReference type="SAM" id="SignalP"/>
    </source>
</evidence>
<evidence type="ECO:0000256" key="1">
    <source>
        <dbReference type="ARBA" id="ARBA00023157"/>
    </source>
</evidence>
<feature type="domain" description="C-type lectin" evidence="3">
    <location>
        <begin position="43"/>
        <end position="149"/>
    </location>
</feature>
<proteinExistence type="predicted"/>
<gene>
    <name evidence="4" type="primary">Acey_s0736.g1939</name>
    <name evidence="4" type="ORF">Y032_0736g1939</name>
</gene>
<keyword evidence="1" id="KW-1015">Disulfide bond</keyword>
<sequence length="172" mass="20134">MILRQTAMCGTWPFLLIICFLFPANVTTINEHCQHRFSWWRRYRDSEYAVWCSSKTAEHGDAERKCRVYEGKLASIHSDEENKFVHGLVRQYARGQGYAWIGLRTRGHDWSWSDGTPFRYHHLANSQPHEPGYCVVVTRESEDWSGLRCYNSSVHAAVCKRKYNGTRGQDEK</sequence>
<keyword evidence="2" id="KW-0732">Signal</keyword>
<dbReference type="CDD" id="cd00037">
    <property type="entry name" value="CLECT"/>
    <property type="match status" value="1"/>
</dbReference>
<dbReference type="InterPro" id="IPR016186">
    <property type="entry name" value="C-type_lectin-like/link_sf"/>
</dbReference>
<dbReference type="InterPro" id="IPR016187">
    <property type="entry name" value="CTDL_fold"/>
</dbReference>
<dbReference type="PANTHER" id="PTHR22991:SF40">
    <property type="entry name" value="PROTEIN CBG13490"/>
    <property type="match status" value="1"/>
</dbReference>
<organism evidence="4 5">
    <name type="scientific">Ancylostoma ceylanicum</name>
    <dbReference type="NCBI Taxonomy" id="53326"/>
    <lineage>
        <taxon>Eukaryota</taxon>
        <taxon>Metazoa</taxon>
        <taxon>Ecdysozoa</taxon>
        <taxon>Nematoda</taxon>
        <taxon>Chromadorea</taxon>
        <taxon>Rhabditida</taxon>
        <taxon>Rhabditina</taxon>
        <taxon>Rhabditomorpha</taxon>
        <taxon>Strongyloidea</taxon>
        <taxon>Ancylostomatidae</taxon>
        <taxon>Ancylostomatinae</taxon>
        <taxon>Ancylostoma</taxon>
    </lineage>
</organism>
<feature type="chain" id="PRO_5001494475" description="C-type lectin domain-containing protein" evidence="2">
    <location>
        <begin position="29"/>
        <end position="172"/>
    </location>
</feature>
<evidence type="ECO:0000313" key="5">
    <source>
        <dbReference type="Proteomes" id="UP000024635"/>
    </source>
</evidence>
<dbReference type="PANTHER" id="PTHR22991">
    <property type="entry name" value="PROTEIN CBG13490"/>
    <property type="match status" value="1"/>
</dbReference>
<evidence type="ECO:0000259" key="3">
    <source>
        <dbReference type="PROSITE" id="PS50041"/>
    </source>
</evidence>
<dbReference type="SMART" id="SM00034">
    <property type="entry name" value="CLECT"/>
    <property type="match status" value="1"/>
</dbReference>
<dbReference type="AlphaFoldDB" id="A0A016WEZ8"/>
<reference evidence="5" key="1">
    <citation type="journal article" date="2015" name="Nat. Genet.">
        <title>The genome and transcriptome of the zoonotic hookworm Ancylostoma ceylanicum identify infection-specific gene families.</title>
        <authorList>
            <person name="Schwarz E.M."/>
            <person name="Hu Y."/>
            <person name="Antoshechkin I."/>
            <person name="Miller M.M."/>
            <person name="Sternberg P.W."/>
            <person name="Aroian R.V."/>
        </authorList>
    </citation>
    <scope>NUCLEOTIDE SEQUENCE</scope>
    <source>
        <strain evidence="5">HY135</strain>
    </source>
</reference>
<dbReference type="InterPro" id="IPR001304">
    <property type="entry name" value="C-type_lectin-like"/>
</dbReference>
<dbReference type="Pfam" id="PF00059">
    <property type="entry name" value="Lectin_C"/>
    <property type="match status" value="1"/>
</dbReference>
<accession>A0A016WEZ8</accession>
<dbReference type="Proteomes" id="UP000024635">
    <property type="component" value="Unassembled WGS sequence"/>
</dbReference>